<dbReference type="SUPFAM" id="SSF90123">
    <property type="entry name" value="ABC transporter transmembrane region"/>
    <property type="match status" value="1"/>
</dbReference>
<dbReference type="PROSITE" id="PS00211">
    <property type="entry name" value="ABC_TRANSPORTER_1"/>
    <property type="match status" value="1"/>
</dbReference>
<evidence type="ECO:0000256" key="3">
    <source>
        <dbReference type="ARBA" id="ARBA00022741"/>
    </source>
</evidence>
<dbReference type="Gene3D" id="3.40.50.300">
    <property type="entry name" value="P-loop containing nucleotide triphosphate hydrolases"/>
    <property type="match status" value="1"/>
</dbReference>
<dbReference type="CDD" id="cd18552">
    <property type="entry name" value="ABC_6TM_MsbA_like"/>
    <property type="match status" value="1"/>
</dbReference>
<gene>
    <name evidence="10" type="ORF">OMAG_001575</name>
</gene>
<comment type="subcellular location">
    <subcellularLocation>
        <location evidence="1">Cell membrane</location>
        <topology evidence="1">Multi-pass membrane protein</topology>
    </subcellularLocation>
</comment>
<name>A0A0F0CT01_9BACT</name>
<evidence type="ECO:0000256" key="6">
    <source>
        <dbReference type="ARBA" id="ARBA00023136"/>
    </source>
</evidence>
<sequence>MKNYTRFLKFINPHLGIFFLAIICMILSTIFGASPIGMIIPLVDTIIAGKAISIPNGVILPPFAVDLIKHINAMPKIELLNIMAVGLLVMFFLKELFMFFQTYLMADVSQRIVRDIKNSIYKKLLDLSLDFYNHNPTGQLMSRITYDSTVIRDAISSGVADTFYQPIQMVIYLALLIGVKFYFNISWKLILIGTVILPLILYPVVKIGKKLRRISRESQEKVADINNMLLETISSIKLVKAFNMEEYETNRFKGKNQNFYKLDMKSIKRMKIVSPITEAMAVLCVTLIIWIAGKSILDGTLSAGAFAAFLAAIFSMMKPVKKLSSVYGINQQAMAAMERIFQILDTPITVKEKETVVPFNSFEKEITFNNVFFKYDNKKAHILKNISFTVKKGEIVALVGPSGSGKSTVVNLLPRFYDPGKGSIKIDGVDIRDVGLKSLREKIGMVTQETLLFNDSVRENISYGHEINEEQMIRVAKSANAHMFIRDFPEGYDTIIGERGLKISGGQRQRIAIARALYKNPPILILDEATSQLDTESEKLVQEAINKLMAGRTVIAIAHRLSTIIHADRIIVVDNGEIIDSGSHNELLERSTLYKKLYHMQFEIGASTIGDIV</sequence>
<dbReference type="PROSITE" id="PS50929">
    <property type="entry name" value="ABC_TM1F"/>
    <property type="match status" value="1"/>
</dbReference>
<keyword evidence="5 7" id="KW-1133">Transmembrane helix</keyword>
<reference evidence="10 11" key="1">
    <citation type="submission" date="2015-02" db="EMBL/GenBank/DDBJ databases">
        <title>Single-cell genomics of uncultivated deep-branching MTB reveals a conserved set of magnetosome genes.</title>
        <authorList>
            <person name="Kolinko S."/>
            <person name="Richter M."/>
            <person name="Glockner F.O."/>
            <person name="Brachmann A."/>
            <person name="Schuler D."/>
        </authorList>
    </citation>
    <scope>NUCLEOTIDE SEQUENCE [LARGE SCALE GENOMIC DNA]</scope>
    <source>
        <strain evidence="10">SKK-01</strain>
    </source>
</reference>
<dbReference type="GO" id="GO:0016887">
    <property type="term" value="F:ATP hydrolysis activity"/>
    <property type="evidence" value="ECO:0007669"/>
    <property type="project" value="InterPro"/>
</dbReference>
<evidence type="ECO:0000256" key="2">
    <source>
        <dbReference type="ARBA" id="ARBA00022692"/>
    </source>
</evidence>
<comment type="caution">
    <text evidence="10">The sequence shown here is derived from an EMBL/GenBank/DDBJ whole genome shotgun (WGS) entry which is preliminary data.</text>
</comment>
<dbReference type="InterPro" id="IPR027417">
    <property type="entry name" value="P-loop_NTPase"/>
</dbReference>
<evidence type="ECO:0000256" key="5">
    <source>
        <dbReference type="ARBA" id="ARBA00022989"/>
    </source>
</evidence>
<dbReference type="InterPro" id="IPR017871">
    <property type="entry name" value="ABC_transporter-like_CS"/>
</dbReference>
<dbReference type="SUPFAM" id="SSF52540">
    <property type="entry name" value="P-loop containing nucleoside triphosphate hydrolases"/>
    <property type="match status" value="1"/>
</dbReference>
<dbReference type="Pfam" id="PF00664">
    <property type="entry name" value="ABC_membrane"/>
    <property type="match status" value="1"/>
</dbReference>
<feature type="transmembrane region" description="Helical" evidence="7">
    <location>
        <begin position="299"/>
        <end position="317"/>
    </location>
</feature>
<dbReference type="InterPro" id="IPR003593">
    <property type="entry name" value="AAA+_ATPase"/>
</dbReference>
<proteinExistence type="predicted"/>
<dbReference type="GO" id="GO:0015421">
    <property type="term" value="F:ABC-type oligopeptide transporter activity"/>
    <property type="evidence" value="ECO:0007669"/>
    <property type="project" value="TreeGrafter"/>
</dbReference>
<dbReference type="InterPro" id="IPR039421">
    <property type="entry name" value="Type_1_exporter"/>
</dbReference>
<feature type="domain" description="ABC transmembrane type-1" evidence="9">
    <location>
        <begin position="19"/>
        <end position="332"/>
    </location>
</feature>
<dbReference type="PANTHER" id="PTHR43394">
    <property type="entry name" value="ATP-DEPENDENT PERMEASE MDL1, MITOCHONDRIAL"/>
    <property type="match status" value="1"/>
</dbReference>
<dbReference type="AlphaFoldDB" id="A0A0F0CT01"/>
<organism evidence="10 11">
    <name type="scientific">Candidatus Omnitrophus magneticus</name>
    <dbReference type="NCBI Taxonomy" id="1609969"/>
    <lineage>
        <taxon>Bacteria</taxon>
        <taxon>Pseudomonadati</taxon>
        <taxon>Candidatus Omnitrophota</taxon>
        <taxon>Candidatus Omnitrophus</taxon>
    </lineage>
</organism>
<dbReference type="InterPro" id="IPR011527">
    <property type="entry name" value="ABC1_TM_dom"/>
</dbReference>
<dbReference type="InterPro" id="IPR003439">
    <property type="entry name" value="ABC_transporter-like_ATP-bd"/>
</dbReference>
<dbReference type="InterPro" id="IPR036640">
    <property type="entry name" value="ABC1_TM_sf"/>
</dbReference>
<keyword evidence="3" id="KW-0547">Nucleotide-binding</keyword>
<dbReference type="Gene3D" id="1.20.1560.10">
    <property type="entry name" value="ABC transporter type 1, transmembrane domain"/>
    <property type="match status" value="1"/>
</dbReference>
<dbReference type="SMART" id="SM00382">
    <property type="entry name" value="AAA"/>
    <property type="match status" value="1"/>
</dbReference>
<dbReference type="PANTHER" id="PTHR43394:SF1">
    <property type="entry name" value="ATP-BINDING CASSETTE SUB-FAMILY B MEMBER 10, MITOCHONDRIAL"/>
    <property type="match status" value="1"/>
</dbReference>
<dbReference type="CDD" id="cd03251">
    <property type="entry name" value="ABCC_MsbA"/>
    <property type="match status" value="1"/>
</dbReference>
<keyword evidence="11" id="KW-1185">Reference proteome</keyword>
<evidence type="ECO:0000259" key="8">
    <source>
        <dbReference type="PROSITE" id="PS50893"/>
    </source>
</evidence>
<keyword evidence="2 7" id="KW-0812">Transmembrane</keyword>
<evidence type="ECO:0000313" key="10">
    <source>
        <dbReference type="EMBL" id="KJJ84570.1"/>
    </source>
</evidence>
<keyword evidence="6 7" id="KW-0472">Membrane</keyword>
<dbReference type="GO" id="GO:0005886">
    <property type="term" value="C:plasma membrane"/>
    <property type="evidence" value="ECO:0007669"/>
    <property type="project" value="UniProtKB-SubCell"/>
</dbReference>
<dbReference type="FunFam" id="3.40.50.300:FF:000218">
    <property type="entry name" value="Multidrug ABC transporter ATP-binding protein"/>
    <property type="match status" value="1"/>
</dbReference>
<dbReference type="PROSITE" id="PS50893">
    <property type="entry name" value="ABC_TRANSPORTER_2"/>
    <property type="match status" value="1"/>
</dbReference>
<dbReference type="EMBL" id="JYNY01000332">
    <property type="protein sequence ID" value="KJJ84570.1"/>
    <property type="molecule type" value="Genomic_DNA"/>
</dbReference>
<feature type="transmembrane region" description="Helical" evidence="7">
    <location>
        <begin position="15"/>
        <end position="40"/>
    </location>
</feature>
<dbReference type="Pfam" id="PF00005">
    <property type="entry name" value="ABC_tran"/>
    <property type="match status" value="1"/>
</dbReference>
<evidence type="ECO:0000256" key="1">
    <source>
        <dbReference type="ARBA" id="ARBA00004651"/>
    </source>
</evidence>
<evidence type="ECO:0000259" key="9">
    <source>
        <dbReference type="PROSITE" id="PS50929"/>
    </source>
</evidence>
<evidence type="ECO:0000256" key="7">
    <source>
        <dbReference type="SAM" id="Phobius"/>
    </source>
</evidence>
<keyword evidence="4" id="KW-0067">ATP-binding</keyword>
<dbReference type="GO" id="GO:0005524">
    <property type="term" value="F:ATP binding"/>
    <property type="evidence" value="ECO:0007669"/>
    <property type="project" value="UniProtKB-KW"/>
</dbReference>
<feature type="transmembrane region" description="Helical" evidence="7">
    <location>
        <begin position="79"/>
        <end position="100"/>
    </location>
</feature>
<dbReference type="Proteomes" id="UP000033428">
    <property type="component" value="Unassembled WGS sequence"/>
</dbReference>
<evidence type="ECO:0000313" key="11">
    <source>
        <dbReference type="Proteomes" id="UP000033428"/>
    </source>
</evidence>
<evidence type="ECO:0000256" key="4">
    <source>
        <dbReference type="ARBA" id="ARBA00022840"/>
    </source>
</evidence>
<feature type="transmembrane region" description="Helical" evidence="7">
    <location>
        <begin position="185"/>
        <end position="205"/>
    </location>
</feature>
<accession>A0A0F0CT01</accession>
<feature type="transmembrane region" description="Helical" evidence="7">
    <location>
        <begin position="272"/>
        <end position="293"/>
    </location>
</feature>
<feature type="domain" description="ABC transporter" evidence="8">
    <location>
        <begin position="366"/>
        <end position="600"/>
    </location>
</feature>
<protein>
    <submittedName>
        <fullName evidence="10">Xenobiotic-transporting ATPase</fullName>
    </submittedName>
</protein>